<dbReference type="EMBL" id="ML986500">
    <property type="protein sequence ID" value="KAF2274815.1"/>
    <property type="molecule type" value="Genomic_DNA"/>
</dbReference>
<feature type="region of interest" description="Disordered" evidence="1">
    <location>
        <begin position="199"/>
        <end position="237"/>
    </location>
</feature>
<protein>
    <submittedName>
        <fullName evidence="2">Uncharacterized protein</fullName>
    </submittedName>
</protein>
<dbReference type="Proteomes" id="UP000800097">
    <property type="component" value="Unassembled WGS sequence"/>
</dbReference>
<feature type="region of interest" description="Disordered" evidence="1">
    <location>
        <begin position="1"/>
        <end position="169"/>
    </location>
</feature>
<feature type="region of interest" description="Disordered" evidence="1">
    <location>
        <begin position="467"/>
        <end position="526"/>
    </location>
</feature>
<reference evidence="2" key="1">
    <citation type="journal article" date="2020" name="Stud. Mycol.">
        <title>101 Dothideomycetes genomes: a test case for predicting lifestyles and emergence of pathogens.</title>
        <authorList>
            <person name="Haridas S."/>
            <person name="Albert R."/>
            <person name="Binder M."/>
            <person name="Bloem J."/>
            <person name="Labutti K."/>
            <person name="Salamov A."/>
            <person name="Andreopoulos B."/>
            <person name="Baker S."/>
            <person name="Barry K."/>
            <person name="Bills G."/>
            <person name="Bluhm B."/>
            <person name="Cannon C."/>
            <person name="Castanera R."/>
            <person name="Culley D."/>
            <person name="Daum C."/>
            <person name="Ezra D."/>
            <person name="Gonzalez J."/>
            <person name="Henrissat B."/>
            <person name="Kuo A."/>
            <person name="Liang C."/>
            <person name="Lipzen A."/>
            <person name="Lutzoni F."/>
            <person name="Magnuson J."/>
            <person name="Mondo S."/>
            <person name="Nolan M."/>
            <person name="Ohm R."/>
            <person name="Pangilinan J."/>
            <person name="Park H.-J."/>
            <person name="Ramirez L."/>
            <person name="Alfaro M."/>
            <person name="Sun H."/>
            <person name="Tritt A."/>
            <person name="Yoshinaga Y."/>
            <person name="Zwiers L.-H."/>
            <person name="Turgeon B."/>
            <person name="Goodwin S."/>
            <person name="Spatafora J."/>
            <person name="Crous P."/>
            <person name="Grigoriev I."/>
        </authorList>
    </citation>
    <scope>NUCLEOTIDE SEQUENCE</scope>
    <source>
        <strain evidence="2">CBS 379.55</strain>
    </source>
</reference>
<dbReference type="GeneID" id="54553025"/>
<accession>A0A6A6JEX1</accession>
<feature type="compositionally biased region" description="Basic residues" evidence="1">
    <location>
        <begin position="206"/>
        <end position="221"/>
    </location>
</feature>
<proteinExistence type="predicted"/>
<name>A0A6A6JEX1_WESOR</name>
<feature type="compositionally biased region" description="Low complexity" evidence="1">
    <location>
        <begin position="381"/>
        <end position="405"/>
    </location>
</feature>
<evidence type="ECO:0000256" key="1">
    <source>
        <dbReference type="SAM" id="MobiDB-lite"/>
    </source>
</evidence>
<evidence type="ECO:0000313" key="2">
    <source>
        <dbReference type="EMBL" id="KAF2274815.1"/>
    </source>
</evidence>
<feature type="compositionally biased region" description="Basic and acidic residues" evidence="1">
    <location>
        <begin position="470"/>
        <end position="502"/>
    </location>
</feature>
<feature type="compositionally biased region" description="Low complexity" evidence="1">
    <location>
        <begin position="125"/>
        <end position="135"/>
    </location>
</feature>
<organism evidence="2 3">
    <name type="scientific">Westerdykella ornata</name>
    <dbReference type="NCBI Taxonomy" id="318751"/>
    <lineage>
        <taxon>Eukaryota</taxon>
        <taxon>Fungi</taxon>
        <taxon>Dikarya</taxon>
        <taxon>Ascomycota</taxon>
        <taxon>Pezizomycotina</taxon>
        <taxon>Dothideomycetes</taxon>
        <taxon>Pleosporomycetidae</taxon>
        <taxon>Pleosporales</taxon>
        <taxon>Sporormiaceae</taxon>
        <taxon>Westerdykella</taxon>
    </lineage>
</organism>
<feature type="compositionally biased region" description="Low complexity" evidence="1">
    <location>
        <begin position="7"/>
        <end position="70"/>
    </location>
</feature>
<keyword evidence="3" id="KW-1185">Reference proteome</keyword>
<dbReference type="RefSeq" id="XP_033652354.1">
    <property type="nucleotide sequence ID" value="XM_033799850.1"/>
</dbReference>
<sequence>MSWAGFSSVRISGQSGSSTTPSFSTTTSSFSSSSTSLASSAKPSFSPNPSSSSSPSVSISATSSTSSHTTHPLPRPVCRHIRCHSNDNRNDGNNDDSDGSTITVFYRPLPTTSPSAPGHECAQPSASGAGSASTSRVESSVNGTGHRHSSYATPPPRPPPLSEKALGKRPVVDWRRRDVMDIKAHGHDSLVADRLRGLRIDDGGGRKRGKGDVRRRRKRARGGGDGEKWEMEERRERRKGEVERLDVGWRSVLAPEIAHAEYLTVDVGEPGHPHLVRPLFFPLFAPDLVEEEIASEEVLTEATINRFRVSRRSRAGSGIRCFVHCYSSSLLTSPHPAYSRDTFSLSTFERHSVTSIDQNQDTDPIAAALFLPSYLRHRLPARSPSSSQQLPSSSATGTSVASSSTPHHSNANANSDWREDDIDPASPMHSFNTDYLYHKSDSPVVDIFVTDEDSRWVWGEAWEGDGGNRVGKEGDGGMTDGREKGEGGMGEERVDGEQKGDYTEDGEKEEEEEGGWPRGCWGCLGS</sequence>
<gene>
    <name evidence="2" type="ORF">EI97DRAFT_443704</name>
</gene>
<feature type="region of interest" description="Disordered" evidence="1">
    <location>
        <begin position="381"/>
        <end position="425"/>
    </location>
</feature>
<feature type="compositionally biased region" description="Basic and acidic residues" evidence="1">
    <location>
        <begin position="222"/>
        <end position="237"/>
    </location>
</feature>
<feature type="compositionally biased region" description="Acidic residues" evidence="1">
    <location>
        <begin position="503"/>
        <end position="514"/>
    </location>
</feature>
<dbReference type="AlphaFoldDB" id="A0A6A6JEX1"/>
<evidence type="ECO:0000313" key="3">
    <source>
        <dbReference type="Proteomes" id="UP000800097"/>
    </source>
</evidence>
<feature type="compositionally biased region" description="Polar residues" evidence="1">
    <location>
        <begin position="406"/>
        <end position="415"/>
    </location>
</feature>